<protein>
    <submittedName>
        <fullName evidence="1">Uncharacterized protein</fullName>
    </submittedName>
</protein>
<proteinExistence type="predicted"/>
<evidence type="ECO:0000313" key="2">
    <source>
        <dbReference type="Proteomes" id="UP000316270"/>
    </source>
</evidence>
<accession>A0A517LE59</accession>
<dbReference type="AlphaFoldDB" id="A0A517LE59"/>
<name>A0A517LE59_9PEZI</name>
<keyword evidence="2" id="KW-1185">Reference proteome</keyword>
<reference evidence="1 2" key="1">
    <citation type="submission" date="2019-07" db="EMBL/GenBank/DDBJ databases">
        <title>Finished genome of Venturia effusa.</title>
        <authorList>
            <person name="Young C.A."/>
            <person name="Cox M.P."/>
            <person name="Ganley A.R.D."/>
            <person name="David W.J."/>
        </authorList>
    </citation>
    <scope>NUCLEOTIDE SEQUENCE [LARGE SCALE GENOMIC DNA]</scope>
    <source>
        <strain evidence="2">albino</strain>
    </source>
</reference>
<organism evidence="1 2">
    <name type="scientific">Venturia effusa</name>
    <dbReference type="NCBI Taxonomy" id="50376"/>
    <lineage>
        <taxon>Eukaryota</taxon>
        <taxon>Fungi</taxon>
        <taxon>Dikarya</taxon>
        <taxon>Ascomycota</taxon>
        <taxon>Pezizomycotina</taxon>
        <taxon>Dothideomycetes</taxon>
        <taxon>Pleosporomycetidae</taxon>
        <taxon>Venturiales</taxon>
        <taxon>Venturiaceae</taxon>
        <taxon>Venturia</taxon>
    </lineage>
</organism>
<sequence length="273" mass="31361">MVAVPSSTTATPKTMGFVTPRYDDEITRAKNFESISLRYLFERCDKAFTGLNEISQNLGPAVKVELLLSQQLFRSWQGRAVELSISLPVGDWVIAVLGELEWWLAQMVTLVEREDRPEQIEEKNINTGDIYHIDEALREHVHARKCAGRIPLTTVIDMSQEISDSHVRDCVHKIDHVITILQDGTRGRGRVYVVRENKETERKARNKARQEERQEKIRGISNRLSEHIVGRISRLLNWRSGFMDLHDQDQKVDISSGKTRGLLKKFSSGEERL</sequence>
<dbReference type="Proteomes" id="UP000316270">
    <property type="component" value="Chromosome 10"/>
</dbReference>
<evidence type="ECO:0000313" key="1">
    <source>
        <dbReference type="EMBL" id="QDS73920.1"/>
    </source>
</evidence>
<dbReference type="EMBL" id="CP042194">
    <property type="protein sequence ID" value="QDS73920.1"/>
    <property type="molecule type" value="Genomic_DNA"/>
</dbReference>
<gene>
    <name evidence="1" type="ORF">FKW77_007659</name>
</gene>